<gene>
    <name evidence="1" type="ORF">ALP36_03273</name>
</gene>
<dbReference type="AlphaFoldDB" id="A0A3M5REB3"/>
<name>A0A3M5REB3_9PSED</name>
<dbReference type="Proteomes" id="UP000274212">
    <property type="component" value="Unassembled WGS sequence"/>
</dbReference>
<dbReference type="EMBL" id="RBTT01000225">
    <property type="protein sequence ID" value="RMU07290.1"/>
    <property type="molecule type" value="Genomic_DNA"/>
</dbReference>
<evidence type="ECO:0000313" key="1">
    <source>
        <dbReference type="EMBL" id="RMU07290.1"/>
    </source>
</evidence>
<organism evidence="1 2">
    <name type="scientific">Pseudomonas syringae pv. coriandricola</name>
    <dbReference type="NCBI Taxonomy" id="264453"/>
    <lineage>
        <taxon>Bacteria</taxon>
        <taxon>Pseudomonadati</taxon>
        <taxon>Pseudomonadota</taxon>
        <taxon>Gammaproteobacteria</taxon>
        <taxon>Pseudomonadales</taxon>
        <taxon>Pseudomonadaceae</taxon>
        <taxon>Pseudomonas</taxon>
    </lineage>
</organism>
<comment type="caution">
    <text evidence="1">The sequence shown here is derived from an EMBL/GenBank/DDBJ whole genome shotgun (WGS) entry which is preliminary data.</text>
</comment>
<sequence>MGWNDHVDWELDDAINDLIDEGLLEEGTPAYGVAQQVIHSGIESLSSDQRRVWDKYVREPLERRQKALEVQRVIDSNPE</sequence>
<evidence type="ECO:0000313" key="2">
    <source>
        <dbReference type="Proteomes" id="UP000274212"/>
    </source>
</evidence>
<accession>A0A3M5REB3</accession>
<reference evidence="1 2" key="1">
    <citation type="submission" date="2018-08" db="EMBL/GenBank/DDBJ databases">
        <title>Recombination of ecologically and evolutionarily significant loci maintains genetic cohesion in the Pseudomonas syringae species complex.</title>
        <authorList>
            <person name="Dillon M."/>
            <person name="Thakur S."/>
            <person name="Almeida R.N.D."/>
            <person name="Weir B.S."/>
            <person name="Guttman D.S."/>
        </authorList>
    </citation>
    <scope>NUCLEOTIDE SEQUENCE [LARGE SCALE GENOMIC DNA]</scope>
    <source>
        <strain evidence="1 2">ICMP 9829</strain>
    </source>
</reference>
<proteinExistence type="predicted"/>
<protein>
    <submittedName>
        <fullName evidence="1">Uncharacterized protein</fullName>
    </submittedName>
</protein>